<protein>
    <recommendedName>
        <fullName evidence="3">Vacuolar sorting protein Vps3844 C-terminal domain-containing protein</fullName>
    </recommendedName>
</protein>
<dbReference type="AlphaFoldDB" id="L8WN07"/>
<dbReference type="OrthoDB" id="5583277at2759"/>
<proteinExistence type="predicted"/>
<keyword evidence="1" id="KW-0812">Transmembrane</keyword>
<evidence type="ECO:0000256" key="1">
    <source>
        <dbReference type="SAM" id="Phobius"/>
    </source>
</evidence>
<dbReference type="EMBL" id="AFRT01001823">
    <property type="protein sequence ID" value="ELU39330.1"/>
    <property type="molecule type" value="Genomic_DNA"/>
</dbReference>
<feature type="chain" id="PRO_5003997430" description="Vacuolar sorting protein Vps3844 C-terminal domain-containing protein" evidence="2">
    <location>
        <begin position="19"/>
        <end position="419"/>
    </location>
</feature>
<dbReference type="PANTHER" id="PTHR36853:SF1">
    <property type="entry name" value="DUF3844 DOMAIN-CONTAINING PROTEIN"/>
    <property type="match status" value="1"/>
</dbReference>
<dbReference type="Pfam" id="PF12955">
    <property type="entry name" value="Vps3844_C"/>
    <property type="match status" value="1"/>
</dbReference>
<keyword evidence="1" id="KW-0472">Membrane</keyword>
<evidence type="ECO:0000313" key="5">
    <source>
        <dbReference type="Proteomes" id="UP000011668"/>
    </source>
</evidence>
<dbReference type="InterPro" id="IPR024382">
    <property type="entry name" value="Vps3844_C"/>
</dbReference>
<evidence type="ECO:0000259" key="3">
    <source>
        <dbReference type="Pfam" id="PF12955"/>
    </source>
</evidence>
<gene>
    <name evidence="4" type="ORF">AG1IA_06635</name>
</gene>
<name>L8WN07_THACA</name>
<dbReference type="STRING" id="983506.L8WN07"/>
<feature type="domain" description="Vacuolar sorting protein Vps3844 C-terminal" evidence="3">
    <location>
        <begin position="312"/>
        <end position="409"/>
    </location>
</feature>
<keyword evidence="5" id="KW-1185">Reference proteome</keyword>
<keyword evidence="1" id="KW-1133">Transmembrane helix</keyword>
<sequence length="419" mass="45866">MRLGLVTGLAISSTLAWAYEPRVYLLSTRGMLNGNRAGSSAPPSLTLPQTNKVLANHLGLDIYESLEDYGEGKEWQKMLKSGIDSLLDGDEAPKNTMMLVLYTDRPQGKLRWTAVAFSFNNLVSDLAAMPTFDYFPEQPSFYINSTLSRRDISALLSNYAAHARENFATIPKGLDWNTDSDFTSKFNADDIIQTFKVPGKSAELFLDEIMAIQYFKHGSWSKNAEASNFATFEITALDLLAEEYGRDSEQYRKAVDVIEWLSILGWHEGETYSLIVTPKTEPEGHSYHQARNIAAPIERRAPVSGSVPIYSCFKSADTCSNATSACSGRGSCVPVSRAGRTCFTCKCEPSRSQDGMTTTYWAGQKCERKDVSSAFVLLTGTVVGVLVIAFGSVALLYGVGDEKLPGTLTGGAVHGTKHD</sequence>
<comment type="caution">
    <text evidence="4">The sequence shown here is derived from an EMBL/GenBank/DDBJ whole genome shotgun (WGS) entry which is preliminary data.</text>
</comment>
<dbReference type="PANTHER" id="PTHR36853">
    <property type="entry name" value="EXPRESSED PROTEIN"/>
    <property type="match status" value="1"/>
</dbReference>
<dbReference type="GO" id="GO:0005783">
    <property type="term" value="C:endoplasmic reticulum"/>
    <property type="evidence" value="ECO:0007669"/>
    <property type="project" value="TreeGrafter"/>
</dbReference>
<evidence type="ECO:0000256" key="2">
    <source>
        <dbReference type="SAM" id="SignalP"/>
    </source>
</evidence>
<accession>L8WN07</accession>
<dbReference type="InterPro" id="IPR053065">
    <property type="entry name" value="Archenteron_Induction-Rel"/>
</dbReference>
<dbReference type="HOGENOM" id="CLU_754738_0_0_1"/>
<feature type="transmembrane region" description="Helical" evidence="1">
    <location>
        <begin position="374"/>
        <end position="399"/>
    </location>
</feature>
<dbReference type="Proteomes" id="UP000011668">
    <property type="component" value="Unassembled WGS sequence"/>
</dbReference>
<organism evidence="4 5">
    <name type="scientific">Thanatephorus cucumeris (strain AG1-IA)</name>
    <name type="common">Rice sheath blight fungus</name>
    <name type="synonym">Rhizoctonia solani</name>
    <dbReference type="NCBI Taxonomy" id="983506"/>
    <lineage>
        <taxon>Eukaryota</taxon>
        <taxon>Fungi</taxon>
        <taxon>Dikarya</taxon>
        <taxon>Basidiomycota</taxon>
        <taxon>Agaricomycotina</taxon>
        <taxon>Agaricomycetes</taxon>
        <taxon>Cantharellales</taxon>
        <taxon>Ceratobasidiaceae</taxon>
        <taxon>Rhizoctonia</taxon>
        <taxon>Rhizoctonia solani AG-1</taxon>
    </lineage>
</organism>
<evidence type="ECO:0000313" key="4">
    <source>
        <dbReference type="EMBL" id="ELU39330.1"/>
    </source>
</evidence>
<feature type="signal peptide" evidence="2">
    <location>
        <begin position="1"/>
        <end position="18"/>
    </location>
</feature>
<reference evidence="4 5" key="1">
    <citation type="journal article" date="2013" name="Nat. Commun.">
        <title>The evolution and pathogenic mechanisms of the rice sheath blight pathogen.</title>
        <authorList>
            <person name="Zheng A."/>
            <person name="Lin R."/>
            <person name="Xu L."/>
            <person name="Qin P."/>
            <person name="Tang C."/>
            <person name="Ai P."/>
            <person name="Zhang D."/>
            <person name="Liu Y."/>
            <person name="Sun Z."/>
            <person name="Feng H."/>
            <person name="Wang Y."/>
            <person name="Chen Y."/>
            <person name="Liang X."/>
            <person name="Fu R."/>
            <person name="Li Q."/>
            <person name="Zhang J."/>
            <person name="Yu X."/>
            <person name="Xie Z."/>
            <person name="Ding L."/>
            <person name="Guan P."/>
            <person name="Tang J."/>
            <person name="Liang Y."/>
            <person name="Wang S."/>
            <person name="Deng Q."/>
            <person name="Li S."/>
            <person name="Zhu J."/>
            <person name="Wang L."/>
            <person name="Liu H."/>
            <person name="Li P."/>
        </authorList>
    </citation>
    <scope>NUCLEOTIDE SEQUENCE [LARGE SCALE GENOMIC DNA]</scope>
    <source>
        <strain evidence="5">AG-1 IA</strain>
    </source>
</reference>
<keyword evidence="2" id="KW-0732">Signal</keyword>